<accession>A0A914Q6X9</accession>
<dbReference type="PANTHER" id="PTHR45786">
    <property type="entry name" value="DNA BINDING PROTEIN-LIKE"/>
    <property type="match status" value="1"/>
</dbReference>
<name>A0A914Q6X9_9BILA</name>
<protein>
    <submittedName>
        <fullName evidence="2">Uncharacterized protein</fullName>
    </submittedName>
</protein>
<reference evidence="2" key="1">
    <citation type="submission" date="2022-11" db="UniProtKB">
        <authorList>
            <consortium name="WormBaseParasite"/>
        </authorList>
    </citation>
    <scope>IDENTIFICATION</scope>
</reference>
<dbReference type="WBParaSite" id="PDA_v2.g27176.t1">
    <property type="protein sequence ID" value="PDA_v2.g27176.t1"/>
    <property type="gene ID" value="PDA_v2.g27176"/>
</dbReference>
<proteinExistence type="predicted"/>
<evidence type="ECO:0000313" key="2">
    <source>
        <dbReference type="WBParaSite" id="PDA_v2.g27176.t1"/>
    </source>
</evidence>
<dbReference type="AlphaFoldDB" id="A0A914Q6X9"/>
<organism evidence="1 2">
    <name type="scientific">Panagrolaimus davidi</name>
    <dbReference type="NCBI Taxonomy" id="227884"/>
    <lineage>
        <taxon>Eukaryota</taxon>
        <taxon>Metazoa</taxon>
        <taxon>Ecdysozoa</taxon>
        <taxon>Nematoda</taxon>
        <taxon>Chromadorea</taxon>
        <taxon>Rhabditida</taxon>
        <taxon>Tylenchina</taxon>
        <taxon>Panagrolaimomorpha</taxon>
        <taxon>Panagrolaimoidea</taxon>
        <taxon>Panagrolaimidae</taxon>
        <taxon>Panagrolaimus</taxon>
    </lineage>
</organism>
<evidence type="ECO:0000313" key="1">
    <source>
        <dbReference type="Proteomes" id="UP000887578"/>
    </source>
</evidence>
<dbReference type="PANTHER" id="PTHR45786:SF74">
    <property type="entry name" value="ATP-DEPENDENT DNA HELICASE"/>
    <property type="match status" value="1"/>
</dbReference>
<keyword evidence="1" id="KW-1185">Reference proteome</keyword>
<dbReference type="Proteomes" id="UP000887578">
    <property type="component" value="Unplaced"/>
</dbReference>
<sequence length="215" mass="24391">MKANFESEKVANKGSSFYGCCQHGTIKVEIPDYPEELKQLFDLAEFRKDIRVLNNAHSFGSFNADVVNFGINRPGPYSYVAQGQIYYQINTSIINEPSQPKSHGQLYIVDPDEAVENRLAEINEQAKAFKILYESIKLQREIAEEMGIDPLNLSLHFVIKPGQDKRRFNLQASDEVVAVFAKTDDGEIPDSYITIYDKNQKKLFTVNATDPNFEA</sequence>